<evidence type="ECO:0000313" key="6">
    <source>
        <dbReference type="Proteomes" id="UP000736335"/>
    </source>
</evidence>
<dbReference type="CDD" id="cd00067">
    <property type="entry name" value="GAL4"/>
    <property type="match status" value="1"/>
</dbReference>
<dbReference type="Pfam" id="PF11951">
    <property type="entry name" value="Fungal_trans_2"/>
    <property type="match status" value="1"/>
</dbReference>
<dbReference type="InterPro" id="IPR001138">
    <property type="entry name" value="Zn2Cys6_DnaBD"/>
</dbReference>
<dbReference type="Pfam" id="PF00172">
    <property type="entry name" value="Zn_clus"/>
    <property type="match status" value="1"/>
</dbReference>
<dbReference type="SMART" id="SM00066">
    <property type="entry name" value="GAL4"/>
    <property type="match status" value="1"/>
</dbReference>
<evidence type="ECO:0000256" key="1">
    <source>
        <dbReference type="ARBA" id="ARBA00004123"/>
    </source>
</evidence>
<feature type="region of interest" description="Disordered" evidence="3">
    <location>
        <begin position="113"/>
        <end position="193"/>
    </location>
</feature>
<comment type="caution">
    <text evidence="5">The sequence shown here is derived from an EMBL/GenBank/DDBJ whole genome shotgun (WGS) entry which is preliminary data.</text>
</comment>
<evidence type="ECO:0000313" key="5">
    <source>
        <dbReference type="EMBL" id="KAF9779024.1"/>
    </source>
</evidence>
<feature type="compositionally biased region" description="Low complexity" evidence="3">
    <location>
        <begin position="151"/>
        <end position="164"/>
    </location>
</feature>
<protein>
    <submittedName>
        <fullName evidence="5">Fungal-specific transcription factor domain-containing protein</fullName>
    </submittedName>
</protein>
<dbReference type="GO" id="GO:0005634">
    <property type="term" value="C:nucleus"/>
    <property type="evidence" value="ECO:0007669"/>
    <property type="project" value="UniProtKB-SubCell"/>
</dbReference>
<dbReference type="InterPro" id="IPR036864">
    <property type="entry name" value="Zn2-C6_fun-type_DNA-bd_sf"/>
</dbReference>
<reference evidence="5" key="1">
    <citation type="journal article" date="2020" name="Nat. Commun.">
        <title>Large-scale genome sequencing of mycorrhizal fungi provides insights into the early evolution of symbiotic traits.</title>
        <authorList>
            <person name="Miyauchi S."/>
            <person name="Kiss E."/>
            <person name="Kuo A."/>
            <person name="Drula E."/>
            <person name="Kohler A."/>
            <person name="Sanchez-Garcia M."/>
            <person name="Morin E."/>
            <person name="Andreopoulos B."/>
            <person name="Barry K.W."/>
            <person name="Bonito G."/>
            <person name="Buee M."/>
            <person name="Carver A."/>
            <person name="Chen C."/>
            <person name="Cichocki N."/>
            <person name="Clum A."/>
            <person name="Culley D."/>
            <person name="Crous P.W."/>
            <person name="Fauchery L."/>
            <person name="Girlanda M."/>
            <person name="Hayes R.D."/>
            <person name="Keri Z."/>
            <person name="LaButti K."/>
            <person name="Lipzen A."/>
            <person name="Lombard V."/>
            <person name="Magnuson J."/>
            <person name="Maillard F."/>
            <person name="Murat C."/>
            <person name="Nolan M."/>
            <person name="Ohm R.A."/>
            <person name="Pangilinan J."/>
            <person name="Pereira M.F."/>
            <person name="Perotto S."/>
            <person name="Peter M."/>
            <person name="Pfister S."/>
            <person name="Riley R."/>
            <person name="Sitrit Y."/>
            <person name="Stielow J.B."/>
            <person name="Szollosi G."/>
            <person name="Zifcakova L."/>
            <person name="Stursova M."/>
            <person name="Spatafora J.W."/>
            <person name="Tedersoo L."/>
            <person name="Vaario L.M."/>
            <person name="Yamada A."/>
            <person name="Yan M."/>
            <person name="Wang P."/>
            <person name="Xu J."/>
            <person name="Bruns T."/>
            <person name="Baldrian P."/>
            <person name="Vilgalys R."/>
            <person name="Dunand C."/>
            <person name="Henrissat B."/>
            <person name="Grigoriev I.V."/>
            <person name="Hibbett D."/>
            <person name="Nagy L.G."/>
            <person name="Martin F.M."/>
        </authorList>
    </citation>
    <scope>NUCLEOTIDE SEQUENCE</scope>
    <source>
        <strain evidence="5">UH-Tt-Lm1</strain>
    </source>
</reference>
<dbReference type="PANTHER" id="PTHR37534">
    <property type="entry name" value="TRANSCRIPTIONAL ACTIVATOR PROTEIN UGA3"/>
    <property type="match status" value="1"/>
</dbReference>
<feature type="compositionally biased region" description="Polar residues" evidence="3">
    <location>
        <begin position="136"/>
        <end position="150"/>
    </location>
</feature>
<dbReference type="GO" id="GO:0000981">
    <property type="term" value="F:DNA-binding transcription factor activity, RNA polymerase II-specific"/>
    <property type="evidence" value="ECO:0007669"/>
    <property type="project" value="InterPro"/>
</dbReference>
<dbReference type="Proteomes" id="UP000736335">
    <property type="component" value="Unassembled WGS sequence"/>
</dbReference>
<feature type="compositionally biased region" description="Low complexity" evidence="3">
    <location>
        <begin position="41"/>
        <end position="53"/>
    </location>
</feature>
<reference evidence="5" key="2">
    <citation type="submission" date="2020-11" db="EMBL/GenBank/DDBJ databases">
        <authorList>
            <consortium name="DOE Joint Genome Institute"/>
            <person name="Kuo A."/>
            <person name="Miyauchi S."/>
            <person name="Kiss E."/>
            <person name="Drula E."/>
            <person name="Kohler A."/>
            <person name="Sanchez-Garcia M."/>
            <person name="Andreopoulos B."/>
            <person name="Barry K.W."/>
            <person name="Bonito G."/>
            <person name="Buee M."/>
            <person name="Carver A."/>
            <person name="Chen C."/>
            <person name="Cichocki N."/>
            <person name="Clum A."/>
            <person name="Culley D."/>
            <person name="Crous P.W."/>
            <person name="Fauchery L."/>
            <person name="Girlanda M."/>
            <person name="Hayes R."/>
            <person name="Keri Z."/>
            <person name="Labutti K."/>
            <person name="Lipzen A."/>
            <person name="Lombard V."/>
            <person name="Magnuson J."/>
            <person name="Maillard F."/>
            <person name="Morin E."/>
            <person name="Murat C."/>
            <person name="Nolan M."/>
            <person name="Ohm R."/>
            <person name="Pangilinan J."/>
            <person name="Pereira M."/>
            <person name="Perotto S."/>
            <person name="Peter M."/>
            <person name="Riley R."/>
            <person name="Sitrit Y."/>
            <person name="Stielow B."/>
            <person name="Szollosi G."/>
            <person name="Zifcakova L."/>
            <person name="Stursova M."/>
            <person name="Spatafora J.W."/>
            <person name="Tedersoo L."/>
            <person name="Vaario L.-M."/>
            <person name="Yamada A."/>
            <person name="Yan M."/>
            <person name="Wang P."/>
            <person name="Xu J."/>
            <person name="Bruns T."/>
            <person name="Baldrian P."/>
            <person name="Vilgalys R."/>
            <person name="Henrissat B."/>
            <person name="Grigoriev I.V."/>
            <person name="Hibbett D."/>
            <person name="Nagy L.G."/>
            <person name="Martin F.M."/>
        </authorList>
    </citation>
    <scope>NUCLEOTIDE SEQUENCE</scope>
    <source>
        <strain evidence="5">UH-Tt-Lm1</strain>
    </source>
</reference>
<evidence type="ECO:0000256" key="3">
    <source>
        <dbReference type="SAM" id="MobiDB-lite"/>
    </source>
</evidence>
<feature type="compositionally biased region" description="Polar residues" evidence="3">
    <location>
        <begin position="174"/>
        <end position="189"/>
    </location>
</feature>
<keyword evidence="2" id="KW-0539">Nucleus</keyword>
<dbReference type="PANTHER" id="PTHR37534:SF20">
    <property type="entry name" value="PRO1A C6 ZINK-FINGER PROTEIN"/>
    <property type="match status" value="1"/>
</dbReference>
<accession>A0A9P6H4Y5</accession>
<proteinExistence type="predicted"/>
<feature type="compositionally biased region" description="Low complexity" evidence="3">
    <location>
        <begin position="8"/>
        <end position="18"/>
    </location>
</feature>
<feature type="region of interest" description="Disordered" evidence="3">
    <location>
        <begin position="1"/>
        <end position="63"/>
    </location>
</feature>
<dbReference type="SUPFAM" id="SSF57701">
    <property type="entry name" value="Zn2/Cys6 DNA-binding domain"/>
    <property type="match status" value="1"/>
</dbReference>
<feature type="compositionally biased region" description="Basic and acidic residues" evidence="3">
    <location>
        <begin position="121"/>
        <end position="132"/>
    </location>
</feature>
<gene>
    <name evidence="5" type="ORF">BJ322DRAFT_1091060</name>
</gene>
<dbReference type="InterPro" id="IPR021858">
    <property type="entry name" value="Fun_TF"/>
</dbReference>
<sequence>MPSRRPGSSASAATTTSSLSDIPSPLNNTLTLLPQPEDRGSPNSRSSRSTPSRPDLDVSRSYSAGKGGCWTCRLRRKKCDEIRVDNSCKTCIRLNIDCLGWGVKRPEWMRDKQQVQSYRSKITDKLRRENRIRGQPRQSYVQAQTQSVPGTPSSNPTPAPAATRSRPRPKSYVSAPSLSANTDWSSPEVNSHRHSQAYISSQGLATPISASNSPHITQMPCLSLYPEQTLNPLDLSAHLPYQLLHNRPGSPIISLPTDSLPNIPFGLYPSEYDPLPGPYNSGLQSRALRHTPSPVQLGDFSTVRPIQHRHSDPQPISGQTSELVLYFFEHVNGLLNKFHSSSNDITNILYSIIVQEPRGAVANAICALANLHSSRARQAAGYELPDPNPDHSYTKFLYDQAFFQLINANHLNGAYTETDAIAALHLTSFSLLSDGWTNWVPTLQIAQDWLASTGISTEENPRLFVANLPNGSAYAAKATMWLDIFSSITLMQPPRFMDVYHRMFKHKATFGSLFEPFTGFPDEILYAIAQTSELAHWKSQESLKGTLSTRELIRRGDIIERGIRDTTATNSGLSLDLGFGPELSPLMSGDSNLDSPFLNDDTRRGVRDLFKESALLYLHTTLSDPNPGVHEISTSVANIIQLIQQQPMGEVDQSVVLPIYIAGCMTDNLLQRQYLSGRLRSHNNLGNLLQTRSAMENVWHKRDVLRQTGAPGWETVDWREGLRNGTSSLLLV</sequence>
<name>A0A9P6H4Y5_9AGAM</name>
<dbReference type="AlphaFoldDB" id="A0A9P6H4Y5"/>
<feature type="domain" description="Zn(2)-C6 fungal-type" evidence="4">
    <location>
        <begin position="68"/>
        <end position="98"/>
    </location>
</feature>
<dbReference type="GO" id="GO:0008270">
    <property type="term" value="F:zinc ion binding"/>
    <property type="evidence" value="ECO:0007669"/>
    <property type="project" value="InterPro"/>
</dbReference>
<organism evidence="5 6">
    <name type="scientific">Thelephora terrestris</name>
    <dbReference type="NCBI Taxonomy" id="56493"/>
    <lineage>
        <taxon>Eukaryota</taxon>
        <taxon>Fungi</taxon>
        <taxon>Dikarya</taxon>
        <taxon>Basidiomycota</taxon>
        <taxon>Agaricomycotina</taxon>
        <taxon>Agaricomycetes</taxon>
        <taxon>Thelephorales</taxon>
        <taxon>Thelephoraceae</taxon>
        <taxon>Thelephora</taxon>
    </lineage>
</organism>
<comment type="subcellular location">
    <subcellularLocation>
        <location evidence="1">Nucleus</location>
    </subcellularLocation>
</comment>
<evidence type="ECO:0000256" key="2">
    <source>
        <dbReference type="ARBA" id="ARBA00023242"/>
    </source>
</evidence>
<dbReference type="OrthoDB" id="5419315at2759"/>
<dbReference type="EMBL" id="WIUZ02000021">
    <property type="protein sequence ID" value="KAF9779024.1"/>
    <property type="molecule type" value="Genomic_DNA"/>
</dbReference>
<dbReference type="PROSITE" id="PS00463">
    <property type="entry name" value="ZN2_CY6_FUNGAL_1"/>
    <property type="match status" value="1"/>
</dbReference>
<evidence type="ECO:0000259" key="4">
    <source>
        <dbReference type="PROSITE" id="PS50048"/>
    </source>
</evidence>
<keyword evidence="6" id="KW-1185">Reference proteome</keyword>
<dbReference type="PROSITE" id="PS50048">
    <property type="entry name" value="ZN2_CY6_FUNGAL_2"/>
    <property type="match status" value="1"/>
</dbReference>
<feature type="compositionally biased region" description="Low complexity" evidence="3">
    <location>
        <begin position="25"/>
        <end position="34"/>
    </location>
</feature>